<dbReference type="AlphaFoldDB" id="A0A433DK95"/>
<reference evidence="5 6" key="1">
    <citation type="journal article" date="2018" name="New Phytol.">
        <title>Phylogenomics of Endogonaceae and evolution of mycorrhizas within Mucoromycota.</title>
        <authorList>
            <person name="Chang Y."/>
            <person name="Desiro A."/>
            <person name="Na H."/>
            <person name="Sandor L."/>
            <person name="Lipzen A."/>
            <person name="Clum A."/>
            <person name="Barry K."/>
            <person name="Grigoriev I.V."/>
            <person name="Martin F.M."/>
            <person name="Stajich J.E."/>
            <person name="Smith M.E."/>
            <person name="Bonito G."/>
            <person name="Spatafora J.W."/>
        </authorList>
    </citation>
    <scope>NUCLEOTIDE SEQUENCE [LARGE SCALE GENOMIC DNA]</scope>
    <source>
        <strain evidence="5 6">GMNB39</strain>
    </source>
</reference>
<dbReference type="InterPro" id="IPR052786">
    <property type="entry name" value="Spore_wall_assembly"/>
</dbReference>
<evidence type="ECO:0000256" key="1">
    <source>
        <dbReference type="ARBA" id="ARBA00004141"/>
    </source>
</evidence>
<organism evidence="5 6">
    <name type="scientific">Jimgerdemannia flammicorona</name>
    <dbReference type="NCBI Taxonomy" id="994334"/>
    <lineage>
        <taxon>Eukaryota</taxon>
        <taxon>Fungi</taxon>
        <taxon>Fungi incertae sedis</taxon>
        <taxon>Mucoromycota</taxon>
        <taxon>Mucoromycotina</taxon>
        <taxon>Endogonomycetes</taxon>
        <taxon>Endogonales</taxon>
        <taxon>Endogonaceae</taxon>
        <taxon>Jimgerdemannia</taxon>
    </lineage>
</organism>
<protein>
    <submittedName>
        <fullName evidence="5">Uncharacterized protein</fullName>
    </submittedName>
</protein>
<dbReference type="EMBL" id="RBNI01000800">
    <property type="protein sequence ID" value="RUP51324.1"/>
    <property type="molecule type" value="Genomic_DNA"/>
</dbReference>
<accession>A0A433DK95</accession>
<dbReference type="Proteomes" id="UP000268093">
    <property type="component" value="Unassembled WGS sequence"/>
</dbReference>
<name>A0A433DK95_9FUNG</name>
<evidence type="ECO:0000256" key="3">
    <source>
        <dbReference type="ARBA" id="ARBA00022989"/>
    </source>
</evidence>
<dbReference type="Pfam" id="PF07264">
    <property type="entry name" value="EI24"/>
    <property type="match status" value="1"/>
</dbReference>
<keyword evidence="2" id="KW-0812">Transmembrane</keyword>
<keyword evidence="4" id="KW-0472">Membrane</keyword>
<comment type="subcellular location">
    <subcellularLocation>
        <location evidence="1">Membrane</location>
        <topology evidence="1">Multi-pass membrane protein</topology>
    </subcellularLocation>
</comment>
<evidence type="ECO:0000256" key="2">
    <source>
        <dbReference type="ARBA" id="ARBA00022692"/>
    </source>
</evidence>
<evidence type="ECO:0000313" key="6">
    <source>
        <dbReference type="Proteomes" id="UP000268093"/>
    </source>
</evidence>
<gene>
    <name evidence="5" type="ORF">BC936DRAFT_148770</name>
</gene>
<evidence type="ECO:0000256" key="4">
    <source>
        <dbReference type="ARBA" id="ARBA00023136"/>
    </source>
</evidence>
<comment type="caution">
    <text evidence="5">The sequence shown here is derived from an EMBL/GenBank/DDBJ whole genome shotgun (WGS) entry which is preliminary data.</text>
</comment>
<dbReference type="PANTHER" id="PTHR34292">
    <property type="entry name" value="OUTER SPORE WALL PROTEIN LDS1"/>
    <property type="match status" value="1"/>
</dbReference>
<keyword evidence="3" id="KW-1133">Transmembrane helix</keyword>
<keyword evidence="6" id="KW-1185">Reference proteome</keyword>
<dbReference type="PANTHER" id="PTHR34292:SF2">
    <property type="entry name" value="OUTER SPORE WALL PROTEIN LDS1"/>
    <property type="match status" value="1"/>
</dbReference>
<evidence type="ECO:0000313" key="5">
    <source>
        <dbReference type="EMBL" id="RUP51324.1"/>
    </source>
</evidence>
<proteinExistence type="predicted"/>
<dbReference type="InterPro" id="IPR059112">
    <property type="entry name" value="CysZ/EI24"/>
</dbReference>
<dbReference type="OrthoDB" id="10012223at2759"/>
<sequence>MILPPSSYPLAGAVYFVAHPQLWCTTLCPFFLTLVTGITSLILFLVFALPAQAHALIGAHCPAWLAWIVAVIFSLLESVIFSLIIFAILLPIFQDALFDATLKARGLHRVFENRKRPNDFILCCRGTSAGLFFVWFLMLAQILALIITAPLHLLPVIGTVISCYIIGWVATWGAMIHYDLEFRSFTVSQSRRYAWEHRSAYMAFGGVALALELIPLAGLIFMWTNVVGAALWVADQIEDEERRRGTSAVLGSPRRGEQRQPLIGAYQYSVGVARQPGPQQQAVLASGKGYGSTEGVAVYV</sequence>